<dbReference type="AlphaFoldDB" id="D6TSX1"/>
<dbReference type="GO" id="GO:0016020">
    <property type="term" value="C:membrane"/>
    <property type="evidence" value="ECO:0007669"/>
    <property type="project" value="UniProtKB-SubCell"/>
</dbReference>
<accession>D6TSX1</accession>
<dbReference type="InterPro" id="IPR003594">
    <property type="entry name" value="HATPase_dom"/>
</dbReference>
<keyword evidence="10 13" id="KW-1133">Transmembrane helix</keyword>
<evidence type="ECO:0000256" key="1">
    <source>
        <dbReference type="ARBA" id="ARBA00000085"/>
    </source>
</evidence>
<evidence type="ECO:0000256" key="13">
    <source>
        <dbReference type="SAM" id="Phobius"/>
    </source>
</evidence>
<keyword evidence="9" id="KW-0067">ATP-binding</keyword>
<keyword evidence="5" id="KW-0808">Transferase</keyword>
<keyword evidence="11" id="KW-0902">Two-component regulatory system</keyword>
<dbReference type="InterPro" id="IPR004358">
    <property type="entry name" value="Sig_transdc_His_kin-like_C"/>
</dbReference>
<dbReference type="InterPro" id="IPR005467">
    <property type="entry name" value="His_kinase_dom"/>
</dbReference>
<dbReference type="SMART" id="SM00387">
    <property type="entry name" value="HATPase_c"/>
    <property type="match status" value="1"/>
</dbReference>
<dbReference type="InterPro" id="IPR003661">
    <property type="entry name" value="HisK_dim/P_dom"/>
</dbReference>
<dbReference type="RefSeq" id="WP_007914279.1">
    <property type="nucleotide sequence ID" value="NZ_ADVG01000003.1"/>
</dbReference>
<dbReference type="InParanoid" id="D6TSX1"/>
<dbReference type="GO" id="GO:0030295">
    <property type="term" value="F:protein kinase activator activity"/>
    <property type="evidence" value="ECO:0007669"/>
    <property type="project" value="TreeGrafter"/>
</dbReference>
<keyword evidence="16" id="KW-1185">Reference proteome</keyword>
<dbReference type="PROSITE" id="PS50109">
    <property type="entry name" value="HIS_KIN"/>
    <property type="match status" value="1"/>
</dbReference>
<dbReference type="Gene3D" id="3.30.565.10">
    <property type="entry name" value="Histidine kinase-like ATPase, C-terminal domain"/>
    <property type="match status" value="1"/>
</dbReference>
<evidence type="ECO:0000259" key="14">
    <source>
        <dbReference type="PROSITE" id="PS50109"/>
    </source>
</evidence>
<reference evidence="15 16" key="1">
    <citation type="journal article" date="2011" name="Stand. Genomic Sci.">
        <title>Non-contiguous finished genome sequence and contextual data of the filamentous soil bacterium Ktedonobacter racemifer type strain (SOSP1-21).</title>
        <authorList>
            <person name="Chang Y.J."/>
            <person name="Land M."/>
            <person name="Hauser L."/>
            <person name="Chertkov O."/>
            <person name="Del Rio T.G."/>
            <person name="Nolan M."/>
            <person name="Copeland A."/>
            <person name="Tice H."/>
            <person name="Cheng J.F."/>
            <person name="Lucas S."/>
            <person name="Han C."/>
            <person name="Goodwin L."/>
            <person name="Pitluck S."/>
            <person name="Ivanova N."/>
            <person name="Ovchinikova G."/>
            <person name="Pati A."/>
            <person name="Chen A."/>
            <person name="Palaniappan K."/>
            <person name="Mavromatis K."/>
            <person name="Liolios K."/>
            <person name="Brettin T."/>
            <person name="Fiebig A."/>
            <person name="Rohde M."/>
            <person name="Abt B."/>
            <person name="Goker M."/>
            <person name="Detter J.C."/>
            <person name="Woyke T."/>
            <person name="Bristow J."/>
            <person name="Eisen J.A."/>
            <person name="Markowitz V."/>
            <person name="Hugenholtz P."/>
            <person name="Kyrpides N.C."/>
            <person name="Klenk H.P."/>
            <person name="Lapidus A."/>
        </authorList>
    </citation>
    <scope>NUCLEOTIDE SEQUENCE [LARGE SCALE GENOMIC DNA]</scope>
    <source>
        <strain evidence="16">DSM 44963</strain>
    </source>
</reference>
<evidence type="ECO:0000256" key="2">
    <source>
        <dbReference type="ARBA" id="ARBA00004141"/>
    </source>
</evidence>
<evidence type="ECO:0000256" key="6">
    <source>
        <dbReference type="ARBA" id="ARBA00022692"/>
    </source>
</evidence>
<dbReference type="SUPFAM" id="SSF47384">
    <property type="entry name" value="Homodimeric domain of signal transducing histidine kinase"/>
    <property type="match status" value="1"/>
</dbReference>
<keyword evidence="8 15" id="KW-0418">Kinase</keyword>
<keyword evidence="4" id="KW-0597">Phosphoprotein</keyword>
<evidence type="ECO:0000256" key="4">
    <source>
        <dbReference type="ARBA" id="ARBA00022553"/>
    </source>
</evidence>
<dbReference type="Pfam" id="PF02518">
    <property type="entry name" value="HATPase_c"/>
    <property type="match status" value="1"/>
</dbReference>
<dbReference type="OrthoDB" id="152194at2"/>
<evidence type="ECO:0000256" key="3">
    <source>
        <dbReference type="ARBA" id="ARBA00012438"/>
    </source>
</evidence>
<feature type="transmembrane region" description="Helical" evidence="13">
    <location>
        <begin position="106"/>
        <end position="127"/>
    </location>
</feature>
<proteinExistence type="predicted"/>
<evidence type="ECO:0000256" key="10">
    <source>
        <dbReference type="ARBA" id="ARBA00022989"/>
    </source>
</evidence>
<evidence type="ECO:0000313" key="15">
    <source>
        <dbReference type="EMBL" id="EFH83522.1"/>
    </source>
</evidence>
<dbReference type="GO" id="GO:0000155">
    <property type="term" value="F:phosphorelay sensor kinase activity"/>
    <property type="evidence" value="ECO:0007669"/>
    <property type="project" value="InterPro"/>
</dbReference>
<keyword evidence="6 13" id="KW-0812">Transmembrane</keyword>
<dbReference type="PRINTS" id="PR00344">
    <property type="entry name" value="BCTRLSENSOR"/>
</dbReference>
<dbReference type="STRING" id="485913.Krac_4494"/>
<comment type="caution">
    <text evidence="15">The sequence shown here is derived from an EMBL/GenBank/DDBJ whole genome shotgun (WGS) entry which is preliminary data.</text>
</comment>
<dbReference type="Proteomes" id="UP000004508">
    <property type="component" value="Unassembled WGS sequence"/>
</dbReference>
<dbReference type="InterPro" id="IPR036890">
    <property type="entry name" value="HATPase_C_sf"/>
</dbReference>
<dbReference type="EC" id="2.7.13.3" evidence="3"/>
<dbReference type="PANTHER" id="PTHR42878">
    <property type="entry name" value="TWO-COMPONENT HISTIDINE KINASE"/>
    <property type="match status" value="1"/>
</dbReference>
<dbReference type="FunFam" id="3.30.565.10:FF:000006">
    <property type="entry name" value="Sensor histidine kinase WalK"/>
    <property type="match status" value="1"/>
</dbReference>
<dbReference type="SMART" id="SM00388">
    <property type="entry name" value="HisKA"/>
    <property type="match status" value="1"/>
</dbReference>
<organism evidence="15 16">
    <name type="scientific">Ktedonobacter racemifer DSM 44963</name>
    <dbReference type="NCBI Taxonomy" id="485913"/>
    <lineage>
        <taxon>Bacteria</taxon>
        <taxon>Bacillati</taxon>
        <taxon>Chloroflexota</taxon>
        <taxon>Ktedonobacteria</taxon>
        <taxon>Ktedonobacterales</taxon>
        <taxon>Ktedonobacteraceae</taxon>
        <taxon>Ktedonobacter</taxon>
    </lineage>
</organism>
<gene>
    <name evidence="15" type="ORF">Krac_4494</name>
</gene>
<evidence type="ECO:0000256" key="9">
    <source>
        <dbReference type="ARBA" id="ARBA00022840"/>
    </source>
</evidence>
<protein>
    <recommendedName>
        <fullName evidence="3">histidine kinase</fullName>
        <ecNumber evidence="3">2.7.13.3</ecNumber>
    </recommendedName>
</protein>
<dbReference type="InterPro" id="IPR038318">
    <property type="entry name" value="KdpD_sf"/>
</dbReference>
<dbReference type="GO" id="GO:0007234">
    <property type="term" value="P:osmosensory signaling via phosphorelay pathway"/>
    <property type="evidence" value="ECO:0007669"/>
    <property type="project" value="TreeGrafter"/>
</dbReference>
<dbReference type="InterPro" id="IPR025201">
    <property type="entry name" value="KdpD_TM"/>
</dbReference>
<feature type="transmembrane region" description="Helical" evidence="13">
    <location>
        <begin position="29"/>
        <end position="53"/>
    </location>
</feature>
<feature type="transmembrane region" description="Helical" evidence="13">
    <location>
        <begin position="65"/>
        <end position="94"/>
    </location>
</feature>
<evidence type="ECO:0000256" key="5">
    <source>
        <dbReference type="ARBA" id="ARBA00022679"/>
    </source>
</evidence>
<keyword evidence="7" id="KW-0547">Nucleotide-binding</keyword>
<dbReference type="GO" id="GO:0000156">
    <property type="term" value="F:phosphorelay response regulator activity"/>
    <property type="evidence" value="ECO:0007669"/>
    <property type="project" value="TreeGrafter"/>
</dbReference>
<dbReference type="Pfam" id="PF13493">
    <property type="entry name" value="DUF4118"/>
    <property type="match status" value="1"/>
</dbReference>
<keyword evidence="12 13" id="KW-0472">Membrane</keyword>
<dbReference type="Pfam" id="PF00512">
    <property type="entry name" value="HisKA"/>
    <property type="match status" value="1"/>
</dbReference>
<dbReference type="EMBL" id="ADVG01000003">
    <property type="protein sequence ID" value="EFH83522.1"/>
    <property type="molecule type" value="Genomic_DNA"/>
</dbReference>
<name>D6TSX1_KTERA</name>
<evidence type="ECO:0000256" key="11">
    <source>
        <dbReference type="ARBA" id="ARBA00023012"/>
    </source>
</evidence>
<comment type="subcellular location">
    <subcellularLocation>
        <location evidence="2">Membrane</location>
        <topology evidence="2">Multi-pass membrane protein</topology>
    </subcellularLocation>
</comment>
<dbReference type="PANTHER" id="PTHR42878:SF7">
    <property type="entry name" value="SENSOR HISTIDINE KINASE GLRK"/>
    <property type="match status" value="1"/>
</dbReference>
<dbReference type="CDD" id="cd00082">
    <property type="entry name" value="HisKA"/>
    <property type="match status" value="1"/>
</dbReference>
<feature type="domain" description="Histidine kinase" evidence="14">
    <location>
        <begin position="165"/>
        <end position="383"/>
    </location>
</feature>
<sequence length="390" mass="44081">MKLVREAIQYFWSGRSALSTPVSRWQHPVVGYIAACLCIAAGVGAILLSHWLVPSFYFPVSSLLLAILLASLFWGIGPGLLAWLLGCVAFSYFVSRSPHEPSVPPLSWTILFRLLPFALAGLLIAVITGQHQSAHRLVQKRADELSIMNQELERANQLKDYFMIRAAHELRTPLTTILGETQLALRRLHKAGSTTTDCQRSFEKVEARAMYLRAFVEDLLELSRLRSGEIPLRPTSCDFEKLCREVVEDQQALSGRQIEYQFSEQPLILQADCERLSQAIINLVENAVHYSLEHTVIRVRVSADQTSVLFQVHNEGPELSHEQQERIFEPFYRTSFAENAFRTGRGIGLTMSQEIVEKHHGHIWVESVEGKGTTFFVRIPFHAEESVGMP</sequence>
<dbReference type="InterPro" id="IPR050351">
    <property type="entry name" value="BphY/WalK/GraS-like"/>
</dbReference>
<dbReference type="Gene3D" id="1.10.287.130">
    <property type="match status" value="1"/>
</dbReference>
<evidence type="ECO:0000256" key="12">
    <source>
        <dbReference type="ARBA" id="ARBA00023136"/>
    </source>
</evidence>
<dbReference type="Gene3D" id="1.20.120.620">
    <property type="entry name" value="Backbone structure of the membrane domain of e. Coli histidine kinase receptor kdpd"/>
    <property type="match status" value="1"/>
</dbReference>
<dbReference type="CDD" id="cd00075">
    <property type="entry name" value="HATPase"/>
    <property type="match status" value="1"/>
</dbReference>
<dbReference type="InterPro" id="IPR036097">
    <property type="entry name" value="HisK_dim/P_sf"/>
</dbReference>
<comment type="catalytic activity">
    <reaction evidence="1">
        <text>ATP + protein L-histidine = ADP + protein N-phospho-L-histidine.</text>
        <dbReference type="EC" id="2.7.13.3"/>
    </reaction>
</comment>
<dbReference type="SUPFAM" id="SSF55874">
    <property type="entry name" value="ATPase domain of HSP90 chaperone/DNA topoisomerase II/histidine kinase"/>
    <property type="match status" value="1"/>
</dbReference>
<evidence type="ECO:0000313" key="16">
    <source>
        <dbReference type="Proteomes" id="UP000004508"/>
    </source>
</evidence>
<evidence type="ECO:0000256" key="8">
    <source>
        <dbReference type="ARBA" id="ARBA00022777"/>
    </source>
</evidence>
<dbReference type="GO" id="GO:0005524">
    <property type="term" value="F:ATP binding"/>
    <property type="evidence" value="ECO:0007669"/>
    <property type="project" value="UniProtKB-KW"/>
</dbReference>
<dbReference type="eggNOG" id="COG2205">
    <property type="taxonomic scope" value="Bacteria"/>
</dbReference>
<evidence type="ECO:0000256" key="7">
    <source>
        <dbReference type="ARBA" id="ARBA00022741"/>
    </source>
</evidence>